<evidence type="ECO:0000256" key="7">
    <source>
        <dbReference type="ARBA" id="ARBA00022763"/>
    </source>
</evidence>
<dbReference type="InterPro" id="IPR022894">
    <property type="entry name" value="Oligoribonuclease"/>
</dbReference>
<comment type="cofactor">
    <cofactor evidence="2">
        <name>Mg(2+)</name>
        <dbReference type="ChEBI" id="CHEBI:18420"/>
    </cofactor>
</comment>
<evidence type="ECO:0000256" key="2">
    <source>
        <dbReference type="ARBA" id="ARBA00001946"/>
    </source>
</evidence>
<dbReference type="InterPro" id="IPR023607">
    <property type="entry name" value="Exodeoxyribonuclease_I"/>
</dbReference>
<dbReference type="InterPro" id="IPR058561">
    <property type="entry name" value="Exonuc_1_C"/>
</dbReference>
<evidence type="ECO:0000256" key="1">
    <source>
        <dbReference type="ARBA" id="ARBA00000563"/>
    </source>
</evidence>
<dbReference type="EMBL" id="CP004005">
    <property type="protein sequence ID" value="AGH16902.1"/>
    <property type="molecule type" value="Genomic_DNA"/>
</dbReference>
<keyword evidence="7" id="KW-0227">DNA damage</keyword>
<evidence type="ECO:0000259" key="16">
    <source>
        <dbReference type="PROSITE" id="PS51784"/>
    </source>
</evidence>
<evidence type="ECO:0000256" key="5">
    <source>
        <dbReference type="ARBA" id="ARBA00022722"/>
    </source>
</evidence>
<keyword evidence="6" id="KW-0479">Metal-binding</keyword>
<evidence type="ECO:0000259" key="17">
    <source>
        <dbReference type="PROSITE" id="PS51785"/>
    </source>
</evidence>
<evidence type="ECO:0000256" key="12">
    <source>
        <dbReference type="ARBA" id="ARBA00023204"/>
    </source>
</evidence>
<evidence type="ECO:0000256" key="9">
    <source>
        <dbReference type="ARBA" id="ARBA00022839"/>
    </source>
</evidence>
<keyword evidence="11" id="KW-0238">DNA-binding</keyword>
<keyword evidence="19" id="KW-1185">Reference proteome</keyword>
<name>A0ABM5NGC0_LIBAS</name>
<dbReference type="Gene3D" id="1.20.1280.70">
    <property type="entry name" value="Exonuclease ExoI, domain 3"/>
    <property type="match status" value="1"/>
</dbReference>
<dbReference type="Pfam" id="PF26016">
    <property type="entry name" value="ExoI_C"/>
    <property type="match status" value="1"/>
</dbReference>
<evidence type="ECO:0000256" key="3">
    <source>
        <dbReference type="ARBA" id="ARBA00012108"/>
    </source>
</evidence>
<dbReference type="InterPro" id="IPR036397">
    <property type="entry name" value="RNaseH_sf"/>
</dbReference>
<dbReference type="InterPro" id="IPR013520">
    <property type="entry name" value="Ribonucl_H"/>
</dbReference>
<dbReference type="GO" id="GO:0004527">
    <property type="term" value="F:exonuclease activity"/>
    <property type="evidence" value="ECO:0007669"/>
    <property type="project" value="UniProtKB-KW"/>
</dbReference>
<dbReference type="NCBIfam" id="NF008746">
    <property type="entry name" value="PRK11779.1"/>
    <property type="match status" value="1"/>
</dbReference>
<evidence type="ECO:0000256" key="6">
    <source>
        <dbReference type="ARBA" id="ARBA00022723"/>
    </source>
</evidence>
<dbReference type="InterPro" id="IPR012337">
    <property type="entry name" value="RNaseH-like_sf"/>
</dbReference>
<evidence type="ECO:0000256" key="14">
    <source>
        <dbReference type="ARBA" id="ARBA00046792"/>
    </source>
</evidence>
<feature type="domain" description="ExoI SH3-like" evidence="16">
    <location>
        <begin position="196"/>
        <end position="349"/>
    </location>
</feature>
<dbReference type="PIRSF" id="PIRSF000977">
    <property type="entry name" value="Exodeoxyribonuclease_I"/>
    <property type="match status" value="1"/>
</dbReference>
<dbReference type="InterPro" id="IPR034747">
    <property type="entry name" value="EXOI_SH3"/>
</dbReference>
<dbReference type="CDD" id="cd06138">
    <property type="entry name" value="ExoI_N"/>
    <property type="match status" value="1"/>
</dbReference>
<reference evidence="18 19" key="1">
    <citation type="journal article" date="2013" name="Genome Announc.">
        <title>Complete Genome Sequence of a Chinese Strain of 'Candidatus Liberibacter asiaticus'.</title>
        <authorList>
            <person name="Lin H."/>
            <person name="Han C.S."/>
            <person name="Liu B."/>
            <person name="Lou B."/>
            <person name="Bai X."/>
            <person name="Deng C."/>
            <person name="Civerolo E.L."/>
            <person name="Gupta G."/>
        </authorList>
    </citation>
    <scope>NUCLEOTIDE SEQUENCE [LARGE SCALE GENOMIC DNA]</scope>
    <source>
        <strain evidence="19">gxpsy</strain>
    </source>
</reference>
<evidence type="ECO:0000256" key="15">
    <source>
        <dbReference type="SAM" id="Coils"/>
    </source>
</evidence>
<dbReference type="PANTHER" id="PTHR11046">
    <property type="entry name" value="OLIGORIBONUCLEASE, MITOCHONDRIAL"/>
    <property type="match status" value="1"/>
</dbReference>
<evidence type="ECO:0000256" key="10">
    <source>
        <dbReference type="ARBA" id="ARBA00022842"/>
    </source>
</evidence>
<dbReference type="Gene3D" id="3.30.1520.20">
    <property type="entry name" value="Exonuclease ExoI, domain 2"/>
    <property type="match status" value="1"/>
</dbReference>
<dbReference type="Proteomes" id="UP000011820">
    <property type="component" value="Chromosome"/>
</dbReference>
<organism evidence="18 19">
    <name type="scientific">Candidatus Liberibacter asiaticus str. gxpsy</name>
    <dbReference type="NCBI Taxonomy" id="1174529"/>
    <lineage>
        <taxon>Bacteria</taxon>
        <taxon>Pseudomonadati</taxon>
        <taxon>Pseudomonadota</taxon>
        <taxon>Alphaproteobacteria</taxon>
        <taxon>Hyphomicrobiales</taxon>
        <taxon>Rhizobiaceae</taxon>
        <taxon>Liberibacter</taxon>
    </lineage>
</organism>
<evidence type="ECO:0000256" key="11">
    <source>
        <dbReference type="ARBA" id="ARBA00023125"/>
    </source>
</evidence>
<dbReference type="SMART" id="SM00479">
    <property type="entry name" value="EXOIII"/>
    <property type="match status" value="1"/>
</dbReference>
<keyword evidence="8" id="KW-0378">Hydrolase</keyword>
<dbReference type="PROSITE" id="PS51785">
    <property type="entry name" value="EXOI_C"/>
    <property type="match status" value="1"/>
</dbReference>
<protein>
    <recommendedName>
        <fullName evidence="4">Exodeoxyribonuclease I</fullName>
        <ecNumber evidence="3">3.1.11.1</ecNumber>
    </recommendedName>
    <alternativeName>
        <fullName evidence="13">DNA deoxyribophosphodiesterase</fullName>
    </alternativeName>
</protein>
<feature type="coiled-coil region" evidence="15">
    <location>
        <begin position="426"/>
        <end position="453"/>
    </location>
</feature>
<dbReference type="InterPro" id="IPR038649">
    <property type="entry name" value="EXOI_SH3_sf"/>
</dbReference>
<dbReference type="Pfam" id="PF00929">
    <property type="entry name" value="RNase_T"/>
    <property type="match status" value="1"/>
</dbReference>
<feature type="domain" description="ExoI C-terminal" evidence="17">
    <location>
        <begin position="352"/>
        <end position="468"/>
    </location>
</feature>
<keyword evidence="9 18" id="KW-0269">Exonuclease</keyword>
<dbReference type="SUPFAM" id="SSF53098">
    <property type="entry name" value="Ribonuclease H-like"/>
    <property type="match status" value="1"/>
</dbReference>
<evidence type="ECO:0000256" key="4">
    <source>
        <dbReference type="ARBA" id="ARBA00019900"/>
    </source>
</evidence>
<dbReference type="Pfam" id="PF08411">
    <property type="entry name" value="ExoI_SH3"/>
    <property type="match status" value="1"/>
</dbReference>
<dbReference type="Gene3D" id="3.30.420.10">
    <property type="entry name" value="Ribonuclease H-like superfamily/Ribonuclease H"/>
    <property type="match status" value="1"/>
</dbReference>
<keyword evidence="10" id="KW-0460">Magnesium</keyword>
<gene>
    <name evidence="18" type="ORF">WSI_02660</name>
</gene>
<dbReference type="GeneID" id="93076900"/>
<dbReference type="Gene3D" id="1.10.287.1240">
    <property type="match status" value="1"/>
</dbReference>
<dbReference type="PROSITE" id="PS51784">
    <property type="entry name" value="EXOI_SH3"/>
    <property type="match status" value="1"/>
</dbReference>
<evidence type="ECO:0000256" key="8">
    <source>
        <dbReference type="ARBA" id="ARBA00022801"/>
    </source>
</evidence>
<sequence length="471" mass="55460">MTNHFVIYDYETFGRDVALDRPAQFAGVRVDRQWEKIESTEVFFCKPADDYLPDPEAVFITGITPQKALRDGVVEAEFSRRIHQFFSVPNTCIIGYNNIRFDDYYSRNIFYRNFYDSYRWSWDNGNSRWDLLDVMRAIYAFSPDGIQWPSRDDGATSFKLQDLALANGIEHVNAHDAKADVYATLALVWLIREKKPKLFEYLYDYRNKNQLRKLIDIQNMTPLVHVSGMFGASRSNTALIAPVAWHPRYKDSVIGCNLSGDMRVFQDLDSVQLAKRLFTSHDELKGLVPVPIKEVHLNKCPILMPIDYCKKEHFERWGIDHKRCLENLTLLRQQTNLRDRFKAIYNKPYTSSSQDVDSQLYDGFFADVDRQIMDRILRTAPEQLSTLNLPFSDRRLPELFFRYRARNFPHTLSEKEKQDWLEHRKKMLTRSRIEEYKNKLQSLSGEYKGDEGKEGLINALYEYLQWVIPKE</sequence>
<proteinExistence type="predicted"/>
<keyword evidence="5" id="KW-0540">Nuclease</keyword>
<dbReference type="PANTHER" id="PTHR11046:SF11">
    <property type="entry name" value="EXODEOXYRIBONUCLEASE I"/>
    <property type="match status" value="1"/>
</dbReference>
<keyword evidence="12" id="KW-0234">DNA repair</keyword>
<keyword evidence="15" id="KW-0175">Coiled coil</keyword>
<dbReference type="RefSeq" id="WP_015452499.1">
    <property type="nucleotide sequence ID" value="NC_020549.1"/>
</dbReference>
<accession>A0ABM5NGC0</accession>
<comment type="catalytic activity">
    <reaction evidence="1">
        <text>Exonucleolytic cleavage in the 3'- to 5'-direction to yield nucleoside 5'-phosphates.</text>
        <dbReference type="EC" id="3.1.11.1"/>
    </reaction>
</comment>
<dbReference type="InterPro" id="IPR013620">
    <property type="entry name" value="Exonuc_1_SH3"/>
</dbReference>
<evidence type="ECO:0000313" key="18">
    <source>
        <dbReference type="EMBL" id="AGH16902.1"/>
    </source>
</evidence>
<evidence type="ECO:0000313" key="19">
    <source>
        <dbReference type="Proteomes" id="UP000011820"/>
    </source>
</evidence>
<evidence type="ECO:0000256" key="13">
    <source>
        <dbReference type="ARBA" id="ARBA00031220"/>
    </source>
</evidence>
<dbReference type="EC" id="3.1.11.1" evidence="3"/>
<comment type="subunit">
    <text evidence="14">Monomer. Interacts with ssb (via C-terminus); this interaction stimulates the exonuclease activity by recruiting the enzyme to its substrate.</text>
</comment>